<dbReference type="AlphaFoldDB" id="A0A967EVK7"/>
<feature type="signal peptide" evidence="1">
    <location>
        <begin position="1"/>
        <end position="21"/>
    </location>
</feature>
<dbReference type="SUPFAM" id="SSF50952">
    <property type="entry name" value="Soluble quinoprotein glucose dehydrogenase"/>
    <property type="match status" value="1"/>
</dbReference>
<dbReference type="PANTHER" id="PTHR19328:SF40">
    <property type="entry name" value="BLL0591 PROTEIN"/>
    <property type="match status" value="1"/>
</dbReference>
<evidence type="ECO:0000259" key="2">
    <source>
        <dbReference type="Pfam" id="PF07995"/>
    </source>
</evidence>
<proteinExistence type="predicted"/>
<dbReference type="Proteomes" id="UP000761264">
    <property type="component" value="Unassembled WGS sequence"/>
</dbReference>
<keyword evidence="1" id="KW-0732">Signal</keyword>
<dbReference type="InterPro" id="IPR011041">
    <property type="entry name" value="Quinoprot_gluc/sorb_DH_b-prop"/>
</dbReference>
<gene>
    <name evidence="3" type="ORF">HBA54_09430</name>
</gene>
<dbReference type="PANTHER" id="PTHR19328">
    <property type="entry name" value="HEDGEHOG-INTERACTING PROTEIN"/>
    <property type="match status" value="1"/>
</dbReference>
<evidence type="ECO:0000256" key="1">
    <source>
        <dbReference type="SAM" id="SignalP"/>
    </source>
</evidence>
<dbReference type="InterPro" id="IPR012938">
    <property type="entry name" value="Glc/Sorbosone_DH"/>
</dbReference>
<organism evidence="3 4">
    <name type="scientific">Pelagibius litoralis</name>
    <dbReference type="NCBI Taxonomy" id="374515"/>
    <lineage>
        <taxon>Bacteria</taxon>
        <taxon>Pseudomonadati</taxon>
        <taxon>Pseudomonadota</taxon>
        <taxon>Alphaproteobacteria</taxon>
        <taxon>Rhodospirillales</taxon>
        <taxon>Rhodovibrionaceae</taxon>
        <taxon>Pelagibius</taxon>
    </lineage>
</organism>
<keyword evidence="4" id="KW-1185">Reference proteome</keyword>
<dbReference type="EMBL" id="JAAQPH010000006">
    <property type="protein sequence ID" value="NIA68811.1"/>
    <property type="molecule type" value="Genomic_DNA"/>
</dbReference>
<sequence>MPAKSLAATVAATLFAMPALAQSNLEKLGEFKQTGVTEFQFVEQGGDNAAAIRETLKRIKLPAGFKIELYAIVPDARHMAVGPQGIVTFVGTRKTDVWSVTDRNKDRVADEVKRFAPSIEFAIPNGPCFSTDGFLYIAEQNRVLVYPAAEFFYESPDVAAFNVVPKGELIPVEEESYNHTARVCVIGPDDKLYITIGQPFNVFAPEKMDLYTQKGIGGIIRMNRDGSGREVYSYGVRNSVGLDINPANGELWFTDNQVDGMGDDIPPGELNRQTAKGQHFGFPWYGGGDTRTNEYADSEPPADTVFPAVDMVAHAADLGMHFYTGKMFPAQYRGGIFSAQHGSWNRTTPVGARVMFTAVNEDGSAGESRPFAEGWIDENGEYLGRPVDVKQLRDGSLLVSDDLAGAIYRISYSGE</sequence>
<dbReference type="Pfam" id="PF07995">
    <property type="entry name" value="GSDH"/>
    <property type="match status" value="1"/>
</dbReference>
<evidence type="ECO:0000313" key="4">
    <source>
        <dbReference type="Proteomes" id="UP000761264"/>
    </source>
</evidence>
<dbReference type="InterPro" id="IPR011042">
    <property type="entry name" value="6-blade_b-propeller_TolB-like"/>
</dbReference>
<name>A0A967EVK7_9PROT</name>
<reference evidence="3" key="1">
    <citation type="submission" date="2020-03" db="EMBL/GenBank/DDBJ databases">
        <title>Genome of Pelagibius litoralis DSM 21314T.</title>
        <authorList>
            <person name="Wang G."/>
        </authorList>
    </citation>
    <scope>NUCLEOTIDE SEQUENCE</scope>
    <source>
        <strain evidence="3">DSM 21314</strain>
    </source>
</reference>
<feature type="chain" id="PRO_5037546945" evidence="1">
    <location>
        <begin position="22"/>
        <end position="415"/>
    </location>
</feature>
<accession>A0A967EVK7</accession>
<evidence type="ECO:0000313" key="3">
    <source>
        <dbReference type="EMBL" id="NIA68811.1"/>
    </source>
</evidence>
<feature type="domain" description="Glucose/Sorbosone dehydrogenase" evidence="2">
    <location>
        <begin position="175"/>
        <end position="339"/>
    </location>
</feature>
<protein>
    <submittedName>
        <fullName evidence="3">Sorbosone dehydrogenase</fullName>
    </submittedName>
</protein>
<comment type="caution">
    <text evidence="3">The sequence shown here is derived from an EMBL/GenBank/DDBJ whole genome shotgun (WGS) entry which is preliminary data.</text>
</comment>
<dbReference type="Gene3D" id="2.120.10.30">
    <property type="entry name" value="TolB, C-terminal domain"/>
    <property type="match status" value="1"/>
</dbReference>